<dbReference type="SUPFAM" id="SSF47370">
    <property type="entry name" value="Bromodomain"/>
    <property type="match status" value="1"/>
</dbReference>
<feature type="domain" description="Bromo" evidence="4">
    <location>
        <begin position="77"/>
        <end position="149"/>
    </location>
</feature>
<gene>
    <name evidence="5" type="ORF">M9Y10_037959</name>
</gene>
<evidence type="ECO:0000313" key="6">
    <source>
        <dbReference type="Proteomes" id="UP001470230"/>
    </source>
</evidence>
<keyword evidence="6" id="KW-1185">Reference proteome</keyword>
<evidence type="ECO:0000256" key="1">
    <source>
        <dbReference type="ARBA" id="ARBA00023117"/>
    </source>
</evidence>
<dbReference type="InterPro" id="IPR001487">
    <property type="entry name" value="Bromodomain"/>
</dbReference>
<dbReference type="PROSITE" id="PS50014">
    <property type="entry name" value="BROMODOMAIN_2"/>
    <property type="match status" value="1"/>
</dbReference>
<evidence type="ECO:0000313" key="5">
    <source>
        <dbReference type="EMBL" id="KAK8886925.1"/>
    </source>
</evidence>
<feature type="compositionally biased region" description="Pro residues" evidence="3">
    <location>
        <begin position="209"/>
        <end position="225"/>
    </location>
</feature>
<dbReference type="PRINTS" id="PR00503">
    <property type="entry name" value="BROMODOMAIN"/>
</dbReference>
<accession>A0ABR2KA94</accession>
<name>A0ABR2KA94_9EUKA</name>
<keyword evidence="1 2" id="KW-0103">Bromodomain</keyword>
<dbReference type="PANTHER" id="PTHR45926">
    <property type="entry name" value="OSJNBA0053K19.4 PROTEIN"/>
    <property type="match status" value="1"/>
</dbReference>
<dbReference type="Proteomes" id="UP001470230">
    <property type="component" value="Unassembled WGS sequence"/>
</dbReference>
<proteinExistence type="predicted"/>
<dbReference type="Pfam" id="PF00439">
    <property type="entry name" value="Bromodomain"/>
    <property type="match status" value="1"/>
</dbReference>
<evidence type="ECO:0000256" key="3">
    <source>
        <dbReference type="SAM" id="MobiDB-lite"/>
    </source>
</evidence>
<organism evidence="5 6">
    <name type="scientific">Tritrichomonas musculus</name>
    <dbReference type="NCBI Taxonomy" id="1915356"/>
    <lineage>
        <taxon>Eukaryota</taxon>
        <taxon>Metamonada</taxon>
        <taxon>Parabasalia</taxon>
        <taxon>Tritrichomonadida</taxon>
        <taxon>Tritrichomonadidae</taxon>
        <taxon>Tritrichomonas</taxon>
    </lineage>
</organism>
<reference evidence="5 6" key="1">
    <citation type="submission" date="2024-04" db="EMBL/GenBank/DDBJ databases">
        <title>Tritrichomonas musculus Genome.</title>
        <authorList>
            <person name="Alves-Ferreira E."/>
            <person name="Grigg M."/>
            <person name="Lorenzi H."/>
            <person name="Galac M."/>
        </authorList>
    </citation>
    <scope>NUCLEOTIDE SEQUENCE [LARGE SCALE GENOMIC DNA]</scope>
    <source>
        <strain evidence="5 6">EAF2021</strain>
    </source>
</reference>
<dbReference type="InterPro" id="IPR036427">
    <property type="entry name" value="Bromodomain-like_sf"/>
</dbReference>
<dbReference type="SMART" id="SM00297">
    <property type="entry name" value="BROMO"/>
    <property type="match status" value="1"/>
</dbReference>
<dbReference type="Gene3D" id="1.20.920.10">
    <property type="entry name" value="Bromodomain-like"/>
    <property type="match status" value="1"/>
</dbReference>
<feature type="region of interest" description="Disordered" evidence="3">
    <location>
        <begin position="195"/>
        <end position="244"/>
    </location>
</feature>
<sequence length="292" mass="33571">MSDLNTIHREFVFSTLLPAPKITFQYDNPHAHEYYREPSTKEVRMTIQSDHNESIQIELTKGVLTLQYCDQLLNCLLRNPHLKPFKQKVDPEKEGVPDYYKIIKNPMDLSLLKERLYTGLITSVQQFKQELDLIWENCFTYNGADSKYAKLAKQVKIIVDKVWSESTIPAPSNALDQLKKLDDVLEKLDQKTSNLLRIGPRPQIQPAKTPKPSPKPVEPAPPPPQKVAEAPPNRQQRKLIAEKLSKSPVSEMRKAWNILKPHLTKEIQERPYLSLDTLPTEVLIELKKAVLP</sequence>
<dbReference type="CDD" id="cd04369">
    <property type="entry name" value="Bromodomain"/>
    <property type="match status" value="1"/>
</dbReference>
<comment type="caution">
    <text evidence="5">The sequence shown here is derived from an EMBL/GenBank/DDBJ whole genome shotgun (WGS) entry which is preliminary data.</text>
</comment>
<dbReference type="EMBL" id="JAPFFF010000006">
    <property type="protein sequence ID" value="KAK8886925.1"/>
    <property type="molecule type" value="Genomic_DNA"/>
</dbReference>
<evidence type="ECO:0000256" key="2">
    <source>
        <dbReference type="PROSITE-ProRule" id="PRU00035"/>
    </source>
</evidence>
<evidence type="ECO:0000259" key="4">
    <source>
        <dbReference type="PROSITE" id="PS50014"/>
    </source>
</evidence>
<protein>
    <recommendedName>
        <fullName evidence="4">Bromo domain-containing protein</fullName>
    </recommendedName>
</protein>